<reference evidence="1 2" key="1">
    <citation type="submission" date="2021-01" db="EMBL/GenBank/DDBJ databases">
        <title>Whole genome sequence of Paenibacillus sonchi LMG 24727 for comparative genomics.</title>
        <authorList>
            <person name="Lee G."/>
            <person name="Kim M.-J."/>
            <person name="Lim K."/>
            <person name="Shin J.-H."/>
        </authorList>
    </citation>
    <scope>NUCLEOTIDE SEQUENCE [LARGE SCALE GENOMIC DNA]</scope>
    <source>
        <strain evidence="1 2">LMG 24727</strain>
    </source>
</reference>
<organism evidence="1 2">
    <name type="scientific">Paenibacillus sonchi</name>
    <dbReference type="NCBI Taxonomy" id="373687"/>
    <lineage>
        <taxon>Bacteria</taxon>
        <taxon>Bacillati</taxon>
        <taxon>Bacillota</taxon>
        <taxon>Bacilli</taxon>
        <taxon>Bacillales</taxon>
        <taxon>Paenibacillaceae</taxon>
        <taxon>Paenibacillus</taxon>
        <taxon>Paenibacillus sonchi group</taxon>
    </lineage>
</organism>
<dbReference type="AlphaFoldDB" id="A0A974SBB0"/>
<evidence type="ECO:0000313" key="2">
    <source>
        <dbReference type="Proteomes" id="UP000595841"/>
    </source>
</evidence>
<sequence>MEGKAFMEHWTLISQVLREHIELNKVRYSQHSGERMQERRIAKREVESVLYHFSPSEMHAPFRYPFGESPYTNEDPVLTITGQVESGRIAIGLAIKMRRNGLLFSVITVIRPEHGRHM</sequence>
<accession>A0A974SBB0</accession>
<dbReference type="EMBL" id="CP068595">
    <property type="protein sequence ID" value="QQZ58961.1"/>
    <property type="molecule type" value="Genomic_DNA"/>
</dbReference>
<dbReference type="KEGG" id="pson:JI735_19735"/>
<dbReference type="Proteomes" id="UP000595841">
    <property type="component" value="Chromosome"/>
</dbReference>
<proteinExistence type="predicted"/>
<dbReference type="RefSeq" id="WP_039833828.1">
    <property type="nucleotide sequence ID" value="NZ_CP068595.1"/>
</dbReference>
<gene>
    <name evidence="1" type="ORF">JI735_19735</name>
</gene>
<evidence type="ECO:0000313" key="1">
    <source>
        <dbReference type="EMBL" id="QQZ58961.1"/>
    </source>
</evidence>
<name>A0A974SBB0_9BACL</name>
<keyword evidence="2" id="KW-1185">Reference proteome</keyword>
<protein>
    <submittedName>
        <fullName evidence="1">Uncharacterized protein</fullName>
    </submittedName>
</protein>